<evidence type="ECO:0000256" key="4">
    <source>
        <dbReference type="SAM" id="SignalP"/>
    </source>
</evidence>
<dbReference type="SUPFAM" id="SSF53822">
    <property type="entry name" value="Periplasmic binding protein-like I"/>
    <property type="match status" value="1"/>
</dbReference>
<evidence type="ECO:0000259" key="5">
    <source>
        <dbReference type="Pfam" id="PF13407"/>
    </source>
</evidence>
<dbReference type="PROSITE" id="PS51257">
    <property type="entry name" value="PROKAR_LIPOPROTEIN"/>
    <property type="match status" value="1"/>
</dbReference>
<dbReference type="PANTHER" id="PTHR46847">
    <property type="entry name" value="D-ALLOSE-BINDING PERIPLASMIC PROTEIN-RELATED"/>
    <property type="match status" value="1"/>
</dbReference>
<dbReference type="EMBL" id="BONU01000033">
    <property type="protein sequence ID" value="GIG75570.1"/>
    <property type="molecule type" value="Genomic_DNA"/>
</dbReference>
<dbReference type="RefSeq" id="WP_168079613.1">
    <property type="nucleotide sequence ID" value="NZ_BAAAQJ010000012.1"/>
</dbReference>
<reference evidence="6" key="1">
    <citation type="submission" date="2021-01" db="EMBL/GenBank/DDBJ databases">
        <title>Whole genome shotgun sequence of Planosporangium flavigriseum NBRC 105377.</title>
        <authorList>
            <person name="Komaki H."/>
            <person name="Tamura T."/>
        </authorList>
    </citation>
    <scope>NUCLEOTIDE SEQUENCE</scope>
    <source>
        <strain evidence="6">NBRC 105377</strain>
    </source>
</reference>
<protein>
    <recommendedName>
        <fullName evidence="5">Periplasmic binding protein domain-containing protein</fullName>
    </recommendedName>
</protein>
<dbReference type="Pfam" id="PF13407">
    <property type="entry name" value="Peripla_BP_4"/>
    <property type="match status" value="1"/>
</dbReference>
<dbReference type="PANTHER" id="PTHR46847:SF1">
    <property type="entry name" value="D-ALLOSE-BINDING PERIPLASMIC PROTEIN-RELATED"/>
    <property type="match status" value="1"/>
</dbReference>
<dbReference type="InterPro" id="IPR028082">
    <property type="entry name" value="Peripla_BP_I"/>
</dbReference>
<accession>A0A8J3M2J5</accession>
<feature type="domain" description="Periplasmic binding protein" evidence="5">
    <location>
        <begin position="86"/>
        <end position="342"/>
    </location>
</feature>
<dbReference type="GO" id="GO:0030246">
    <property type="term" value="F:carbohydrate binding"/>
    <property type="evidence" value="ECO:0007669"/>
    <property type="project" value="UniProtKB-ARBA"/>
</dbReference>
<name>A0A8J3M2J5_9ACTN</name>
<organism evidence="6 7">
    <name type="scientific">Planosporangium flavigriseum</name>
    <dbReference type="NCBI Taxonomy" id="373681"/>
    <lineage>
        <taxon>Bacteria</taxon>
        <taxon>Bacillati</taxon>
        <taxon>Actinomycetota</taxon>
        <taxon>Actinomycetes</taxon>
        <taxon>Micromonosporales</taxon>
        <taxon>Micromonosporaceae</taxon>
        <taxon>Planosporangium</taxon>
    </lineage>
</organism>
<comment type="subcellular location">
    <subcellularLocation>
        <location evidence="1">Cell envelope</location>
    </subcellularLocation>
</comment>
<evidence type="ECO:0000256" key="2">
    <source>
        <dbReference type="ARBA" id="ARBA00007639"/>
    </source>
</evidence>
<evidence type="ECO:0000256" key="1">
    <source>
        <dbReference type="ARBA" id="ARBA00004196"/>
    </source>
</evidence>
<evidence type="ECO:0000256" key="3">
    <source>
        <dbReference type="ARBA" id="ARBA00022729"/>
    </source>
</evidence>
<proteinExistence type="inferred from homology"/>
<evidence type="ECO:0000313" key="7">
    <source>
        <dbReference type="Proteomes" id="UP000653674"/>
    </source>
</evidence>
<dbReference type="Gene3D" id="3.40.50.2300">
    <property type="match status" value="2"/>
</dbReference>
<dbReference type="AlphaFoldDB" id="A0A8J3M2J5"/>
<evidence type="ECO:0000313" key="6">
    <source>
        <dbReference type="EMBL" id="GIG75570.1"/>
    </source>
</evidence>
<keyword evidence="3 4" id="KW-0732">Signal</keyword>
<feature type="signal peptide" evidence="4">
    <location>
        <begin position="1"/>
        <end position="26"/>
    </location>
</feature>
<keyword evidence="7" id="KW-1185">Reference proteome</keyword>
<sequence>MRSTRKSRGLLLAATALCLAATAACSAGTSSGSGGDSASAVKLDPAKVGPTSVIGQGPNGEPAASPDQLKISDEDAAKLKAGKYKVGLVMHTLNLDFSKLQIQGMKDTFDKYGVEIIGTTDASYKVDQQTADLENMIQRKPNGIISLPVDNTAMAPAFKKVSQAGIKLVLIDNLPTGFKHPADYSAVVSADSQGNGQIAAEVLAARIPKDGTIGIVGFGIDFFVTNERVKGVKDWLAKNRSDIKIKQANFTDQSKVSQTAGDFLTANPDVKGVFVVWDAPAMDTLSAMRAQGITVPVTTIDLGLQAALEIAKGGPLKGLGAQRPYDQGVAEAMALLNAFLGKEPPAWVGVQSLPVIQSNVLESYKTVFHADPPADLVAACKSAGSACG</sequence>
<comment type="similarity">
    <text evidence="2">Belongs to the bacterial solute-binding protein 2 family.</text>
</comment>
<dbReference type="GO" id="GO:0030313">
    <property type="term" value="C:cell envelope"/>
    <property type="evidence" value="ECO:0007669"/>
    <property type="project" value="UniProtKB-SubCell"/>
</dbReference>
<gene>
    <name evidence="6" type="ORF">Pfl04_39740</name>
</gene>
<dbReference type="InterPro" id="IPR025997">
    <property type="entry name" value="SBP_2_dom"/>
</dbReference>
<dbReference type="Proteomes" id="UP000653674">
    <property type="component" value="Unassembled WGS sequence"/>
</dbReference>
<comment type="caution">
    <text evidence="6">The sequence shown here is derived from an EMBL/GenBank/DDBJ whole genome shotgun (WGS) entry which is preliminary data.</text>
</comment>
<feature type="chain" id="PRO_5039651199" description="Periplasmic binding protein domain-containing protein" evidence="4">
    <location>
        <begin position="27"/>
        <end position="388"/>
    </location>
</feature>
<dbReference type="CDD" id="cd06316">
    <property type="entry name" value="PBP1_ABC_sugar_binding-like"/>
    <property type="match status" value="1"/>
</dbReference>